<dbReference type="Gene3D" id="1.10.287.1260">
    <property type="match status" value="1"/>
</dbReference>
<dbReference type="EMBL" id="LKCM01000182">
    <property type="protein sequence ID" value="KPQ43070.1"/>
    <property type="molecule type" value="Genomic_DNA"/>
</dbReference>
<protein>
    <submittedName>
        <fullName evidence="9">Mechanosensitive channel MscS</fullName>
    </submittedName>
</protein>
<evidence type="ECO:0000256" key="2">
    <source>
        <dbReference type="ARBA" id="ARBA00008017"/>
    </source>
</evidence>
<dbReference type="InterPro" id="IPR045275">
    <property type="entry name" value="MscS_archaea/bacteria_type"/>
</dbReference>
<feature type="domain" description="Mechanosensitive ion channel MscS" evidence="8">
    <location>
        <begin position="112"/>
        <end position="188"/>
    </location>
</feature>
<comment type="caution">
    <text evidence="9">The sequence shown here is derived from an EMBL/GenBank/DDBJ whole genome shotgun (WGS) entry which is preliminary data.</text>
</comment>
<dbReference type="InterPro" id="IPR011014">
    <property type="entry name" value="MscS_channel_TM-2"/>
</dbReference>
<dbReference type="InterPro" id="IPR006685">
    <property type="entry name" value="MscS_channel_2nd"/>
</dbReference>
<dbReference type="GO" id="GO:0005886">
    <property type="term" value="C:plasma membrane"/>
    <property type="evidence" value="ECO:0007669"/>
    <property type="project" value="UniProtKB-SubCell"/>
</dbReference>
<dbReference type="Gene3D" id="3.30.70.100">
    <property type="match status" value="1"/>
</dbReference>
<dbReference type="SUPFAM" id="SSF82689">
    <property type="entry name" value="Mechanosensitive channel protein MscS (YggB), C-terminal domain"/>
    <property type="match status" value="1"/>
</dbReference>
<dbReference type="InterPro" id="IPR011066">
    <property type="entry name" value="MscS_channel_C_sf"/>
</dbReference>
<keyword evidence="5 7" id="KW-1133">Transmembrane helix</keyword>
<dbReference type="InterPro" id="IPR010920">
    <property type="entry name" value="LSM_dom_sf"/>
</dbReference>
<feature type="transmembrane region" description="Helical" evidence="7">
    <location>
        <begin position="32"/>
        <end position="50"/>
    </location>
</feature>
<name>A0A0P8AFJ6_9EURY</name>
<organism evidence="9 10">
    <name type="scientific">Candidatus Methanoperedens nitratireducens</name>
    <dbReference type="NCBI Taxonomy" id="1392998"/>
    <lineage>
        <taxon>Archaea</taxon>
        <taxon>Methanobacteriati</taxon>
        <taxon>Methanobacteriota</taxon>
        <taxon>Stenosarchaea group</taxon>
        <taxon>Methanomicrobia</taxon>
        <taxon>Methanosarcinales</taxon>
        <taxon>ANME-2 cluster</taxon>
        <taxon>Candidatus Methanoperedentaceae</taxon>
        <taxon>Candidatus Methanoperedens</taxon>
    </lineage>
</organism>
<feature type="transmembrane region" description="Helical" evidence="7">
    <location>
        <begin position="71"/>
        <end position="89"/>
    </location>
</feature>
<comment type="subcellular location">
    <subcellularLocation>
        <location evidence="1">Cell membrane</location>
        <topology evidence="1">Multi-pass membrane protein</topology>
    </subcellularLocation>
</comment>
<gene>
    <name evidence="9" type="ORF">MPEBLZ_02376</name>
</gene>
<comment type="similarity">
    <text evidence="2">Belongs to the MscS (TC 1.A.23) family.</text>
</comment>
<evidence type="ECO:0000256" key="1">
    <source>
        <dbReference type="ARBA" id="ARBA00004651"/>
    </source>
</evidence>
<keyword evidence="4 7" id="KW-0812">Transmembrane</keyword>
<dbReference type="Pfam" id="PF00924">
    <property type="entry name" value="MS_channel_2nd"/>
    <property type="match status" value="1"/>
</dbReference>
<accession>A0A0P8AFJ6</accession>
<evidence type="ECO:0000256" key="3">
    <source>
        <dbReference type="ARBA" id="ARBA00022475"/>
    </source>
</evidence>
<evidence type="ECO:0000259" key="8">
    <source>
        <dbReference type="Pfam" id="PF00924"/>
    </source>
</evidence>
<evidence type="ECO:0000256" key="7">
    <source>
        <dbReference type="SAM" id="Phobius"/>
    </source>
</evidence>
<sequence>MSVNRWVMTIFLILSISSIAYINYLFQYPDLIKVLYSVITLLIAYIANIFTENLIKRQIHETRERYTIRKAVSTIISILFFGAILAIWFQETTTLVLAFGLLSAGIAIALQDVLKNLTGGIIIILTSPFKAGDRIQVENDAGDVLDIKLFSTTLMEIREWVEADQYSGRLLLIPNSFILNKTVKNYSKDFSFIWDEIHFMLTYDSNWKKAQEIAIKTTHEITNAFEISAKNELRNMEEKYLIHPSDVDENIYTKITDNWIDMRLRYVVDPRQRRKVSNSLYEKILEAFNQEKDIKIASATFEIVGFPPVRIEK</sequence>
<keyword evidence="6 7" id="KW-0472">Membrane</keyword>
<dbReference type="PANTHER" id="PTHR30221:SF8">
    <property type="entry name" value="SMALL-CONDUCTANCE MECHANOSENSITIVE CHANNEL"/>
    <property type="match status" value="1"/>
</dbReference>
<dbReference type="PANTHER" id="PTHR30221">
    <property type="entry name" value="SMALL-CONDUCTANCE MECHANOSENSITIVE CHANNEL"/>
    <property type="match status" value="1"/>
</dbReference>
<reference evidence="9 10" key="1">
    <citation type="submission" date="2015-09" db="EMBL/GenBank/DDBJ databases">
        <title>A metagenomics-based metabolic model of nitrate-dependent anaerobic oxidation of methane by Methanoperedens-like archaea.</title>
        <authorList>
            <person name="Arshad A."/>
            <person name="Speth D.R."/>
            <person name="De Graaf R.M."/>
            <person name="Op Den Camp H.J."/>
            <person name="Jetten M.S."/>
            <person name="Welte C.U."/>
        </authorList>
    </citation>
    <scope>NUCLEOTIDE SEQUENCE [LARGE SCALE GENOMIC DNA]</scope>
</reference>
<dbReference type="GO" id="GO:0008381">
    <property type="term" value="F:mechanosensitive monoatomic ion channel activity"/>
    <property type="evidence" value="ECO:0007669"/>
    <property type="project" value="InterPro"/>
</dbReference>
<evidence type="ECO:0000313" key="10">
    <source>
        <dbReference type="Proteomes" id="UP000050360"/>
    </source>
</evidence>
<dbReference type="Gene3D" id="2.30.30.60">
    <property type="match status" value="1"/>
</dbReference>
<feature type="transmembrane region" description="Helical" evidence="7">
    <location>
        <begin position="7"/>
        <end position="26"/>
    </location>
</feature>
<keyword evidence="3" id="KW-1003">Cell membrane</keyword>
<dbReference type="SUPFAM" id="SSF82861">
    <property type="entry name" value="Mechanosensitive channel protein MscS (YggB), transmembrane region"/>
    <property type="match status" value="1"/>
</dbReference>
<dbReference type="InterPro" id="IPR023408">
    <property type="entry name" value="MscS_beta-dom_sf"/>
</dbReference>
<evidence type="ECO:0000256" key="5">
    <source>
        <dbReference type="ARBA" id="ARBA00022989"/>
    </source>
</evidence>
<proteinExistence type="inferred from homology"/>
<evidence type="ECO:0000256" key="6">
    <source>
        <dbReference type="ARBA" id="ARBA00023136"/>
    </source>
</evidence>
<evidence type="ECO:0000313" key="9">
    <source>
        <dbReference type="EMBL" id="KPQ43070.1"/>
    </source>
</evidence>
<dbReference type="Proteomes" id="UP000050360">
    <property type="component" value="Unassembled WGS sequence"/>
</dbReference>
<dbReference type="AlphaFoldDB" id="A0A0P8AFJ6"/>
<dbReference type="SUPFAM" id="SSF50182">
    <property type="entry name" value="Sm-like ribonucleoproteins"/>
    <property type="match status" value="1"/>
</dbReference>
<evidence type="ECO:0000256" key="4">
    <source>
        <dbReference type="ARBA" id="ARBA00022692"/>
    </source>
</evidence>